<evidence type="ECO:0000313" key="4">
    <source>
        <dbReference type="EMBL" id="QOK36436.1"/>
    </source>
</evidence>
<proteinExistence type="predicted"/>
<name>A0A7L9K4Z4_9CLOS</name>
<protein>
    <submittedName>
        <fullName evidence="4">CP</fullName>
    </submittedName>
</protein>
<dbReference type="EMBL" id="MT809205">
    <property type="protein sequence ID" value="QOK36436.1"/>
    <property type="molecule type" value="Genomic_RNA"/>
</dbReference>
<keyword evidence="2" id="KW-0167">Capsid protein</keyword>
<organism evidence="4">
    <name type="scientific">Olive leaf yellowing-associated virus</name>
    <dbReference type="NCBI Taxonomy" id="82791"/>
    <lineage>
        <taxon>Viruses</taxon>
        <taxon>Riboviria</taxon>
        <taxon>Orthornavirae</taxon>
        <taxon>Kitrinoviricota</taxon>
        <taxon>Alsuviricetes</taxon>
        <taxon>Martellivirales</taxon>
        <taxon>Closteroviridae</taxon>
        <taxon>Olivavirus</taxon>
        <taxon>Olivavirus flavioleae</taxon>
    </lineage>
</organism>
<sequence>MANSGKAPVNTSSSAALDYDDVRIGEGIVFTSTNIKAAATNLKASPKMKDTSKLNNDALQTSIANHLKKALKDTIQYPDDDEAYTTLILGIMWRYRDISTSRSSAFTDSDKFTVRYKEKDYEIKDLVLRDIMNSAPHFGQVNPLRRFLRGYSPLWYELVQHLPPNSFDTTLAFKWGMPAEYACYSPDWFEPVDAMSEEAIQACRLKTAEAVKQAQTQGVQSKVLNLAQLGRRA</sequence>
<evidence type="ECO:0000256" key="3">
    <source>
        <dbReference type="ARBA" id="ARBA00022844"/>
    </source>
</evidence>
<keyword evidence="3" id="KW-0946">Virion</keyword>
<accession>A0A7L9K4Z4</accession>
<evidence type="ECO:0000256" key="1">
    <source>
        <dbReference type="ARBA" id="ARBA00004328"/>
    </source>
</evidence>
<dbReference type="GO" id="GO:0019028">
    <property type="term" value="C:viral capsid"/>
    <property type="evidence" value="ECO:0007669"/>
    <property type="project" value="UniProtKB-KW"/>
</dbReference>
<reference evidence="4" key="1">
    <citation type="journal article" date="2020" name="Plants (Basel)">
        <title>Molecular Characterization of the Complete Coding Sequence of Olive Leaf Yellowing-Associated Virus.</title>
        <authorList>
            <person name="Ruiz-Garcia A.B."/>
            <person name="Candresse T."/>
            <person name="Canales C."/>
            <person name="Moran F."/>
            <person name="Machado de Oliveira C."/>
            <person name="Bertolini E."/>
            <person name="Olmos A."/>
        </authorList>
    </citation>
    <scope>NUCLEOTIDE SEQUENCE</scope>
    <source>
        <strain evidence="4">CS1</strain>
    </source>
</reference>
<comment type="subcellular location">
    <subcellularLocation>
        <location evidence="1">Virion</location>
    </subcellularLocation>
</comment>
<dbReference type="Pfam" id="PF01785">
    <property type="entry name" value="Closter_coat"/>
    <property type="match status" value="1"/>
</dbReference>
<evidence type="ECO:0000256" key="2">
    <source>
        <dbReference type="ARBA" id="ARBA00022561"/>
    </source>
</evidence>
<dbReference type="InterPro" id="IPR002679">
    <property type="entry name" value="Closter_coat"/>
</dbReference>